<accession>A0A6J7W6P4</accession>
<dbReference type="EMBL" id="LR798198">
    <property type="protein sequence ID" value="CAB5155720.1"/>
    <property type="molecule type" value="Genomic_DNA"/>
</dbReference>
<dbReference type="InterPro" id="IPR049301">
    <property type="entry name" value="Capsid_Gp10A/Gp10B-like_dom"/>
</dbReference>
<organism evidence="2">
    <name type="scientific">uncultured Caudovirales phage</name>
    <dbReference type="NCBI Taxonomy" id="2100421"/>
    <lineage>
        <taxon>Viruses</taxon>
        <taxon>Duplodnaviria</taxon>
        <taxon>Heunggongvirae</taxon>
        <taxon>Uroviricota</taxon>
        <taxon>Caudoviricetes</taxon>
        <taxon>Peduoviridae</taxon>
        <taxon>Maltschvirus</taxon>
        <taxon>Maltschvirus maltsch</taxon>
    </lineage>
</organism>
<name>A0A6J7W6P4_9CAUD</name>
<gene>
    <name evidence="2" type="ORF">UFOVP149_25</name>
</gene>
<proteinExistence type="predicted"/>
<sequence length="312" mass="33476">MADATLTRFGADNGGATKDALFLKLFSGEVLASFNLANVFKDKHRIKSISKGKSYQFPALGTATAGYYTPGTEIVGRNSILSSERVITIDNVLLANEYITEFDELQSHFDVRGEYAKQMGEALADQFDRNVARNIVLASRASATITGGNGGANITNASIGTDAAVLAASVYTMAQTFDQKGLPENDRYVAVLPAQYYLMVQKTDLINKDWEGSGSYSAGKMGTVAGVTIVKTNKVPTANDSANSNIPTAYRANYSTTVAVGWNPGAVGTVSLMDIQSENFWDVRRQSTLLLAKYACGHGILRPECAIEFKSA</sequence>
<dbReference type="Pfam" id="PF21703">
    <property type="entry name" value="Gp10A-like"/>
    <property type="match status" value="1"/>
</dbReference>
<protein>
    <submittedName>
        <fullName evidence="2">Major capsid protein</fullName>
    </submittedName>
</protein>
<evidence type="ECO:0000313" key="2">
    <source>
        <dbReference type="EMBL" id="CAB5155720.1"/>
    </source>
</evidence>
<evidence type="ECO:0000259" key="1">
    <source>
        <dbReference type="Pfam" id="PF21703"/>
    </source>
</evidence>
<feature type="domain" description="Capsid Gp10A/Gp10B-like" evidence="1">
    <location>
        <begin position="56"/>
        <end position="309"/>
    </location>
</feature>
<reference evidence="2" key="1">
    <citation type="submission" date="2020-05" db="EMBL/GenBank/DDBJ databases">
        <authorList>
            <person name="Chiriac C."/>
            <person name="Salcher M."/>
            <person name="Ghai R."/>
            <person name="Kavagutti S V."/>
        </authorList>
    </citation>
    <scope>NUCLEOTIDE SEQUENCE</scope>
</reference>